<evidence type="ECO:0000256" key="6">
    <source>
        <dbReference type="ARBA" id="ARBA00022723"/>
    </source>
</evidence>
<dbReference type="GO" id="GO:0046872">
    <property type="term" value="F:metal ion binding"/>
    <property type="evidence" value="ECO:0007669"/>
    <property type="project" value="UniProtKB-KW"/>
</dbReference>
<dbReference type="AlphaFoldDB" id="W0ECP9"/>
<dbReference type="Proteomes" id="UP000010847">
    <property type="component" value="Chromosome"/>
</dbReference>
<dbReference type="Gene3D" id="3.30.420.10">
    <property type="entry name" value="Ribonuclease H-like superfamily/Ribonuclease H"/>
    <property type="match status" value="1"/>
</dbReference>
<organism evidence="11 12">
    <name type="scientific">Desulfitobacterium metallireducens DSM 15288</name>
    <dbReference type="NCBI Taxonomy" id="871968"/>
    <lineage>
        <taxon>Bacteria</taxon>
        <taxon>Bacillati</taxon>
        <taxon>Bacillota</taxon>
        <taxon>Clostridia</taxon>
        <taxon>Eubacteriales</taxon>
        <taxon>Desulfitobacteriaceae</taxon>
        <taxon>Desulfitobacterium</taxon>
    </lineage>
</organism>
<dbReference type="InterPro" id="IPR050092">
    <property type="entry name" value="RNase_H"/>
</dbReference>
<comment type="cofactor">
    <cofactor evidence="2">
        <name>Mg(2+)</name>
        <dbReference type="ChEBI" id="CHEBI:18420"/>
    </cofactor>
</comment>
<dbReference type="FunFam" id="3.40.970.10:FF:000001">
    <property type="entry name" value="Ribonuclease H1"/>
    <property type="match status" value="1"/>
</dbReference>
<dbReference type="InterPro" id="IPR037056">
    <property type="entry name" value="RNase_H1_N_sf"/>
</dbReference>
<comment type="similarity">
    <text evidence="3">Belongs to the RNase H family.</text>
</comment>
<dbReference type="InterPro" id="IPR002156">
    <property type="entry name" value="RNaseH_domain"/>
</dbReference>
<dbReference type="GO" id="GO:0003677">
    <property type="term" value="F:DNA binding"/>
    <property type="evidence" value="ECO:0007669"/>
    <property type="project" value="UniProtKB-KW"/>
</dbReference>
<dbReference type="InterPro" id="IPR009027">
    <property type="entry name" value="Ribosomal_bL9/RNase_H1_N"/>
</dbReference>
<evidence type="ECO:0000256" key="8">
    <source>
        <dbReference type="ARBA" id="ARBA00022801"/>
    </source>
</evidence>
<dbReference type="GO" id="GO:0004523">
    <property type="term" value="F:RNA-DNA hybrid ribonuclease activity"/>
    <property type="evidence" value="ECO:0007669"/>
    <property type="project" value="UniProtKB-EC"/>
</dbReference>
<dbReference type="PANTHER" id="PTHR10642">
    <property type="entry name" value="RIBONUCLEASE H1"/>
    <property type="match status" value="1"/>
</dbReference>
<dbReference type="HOGENOM" id="CLU_030894_2_1_9"/>
<dbReference type="GO" id="GO:0043137">
    <property type="term" value="P:DNA replication, removal of RNA primer"/>
    <property type="evidence" value="ECO:0007669"/>
    <property type="project" value="TreeGrafter"/>
</dbReference>
<sequence>MPTKKPKFYAVKVGRESGIFLTWAACKNAVHGFPGAIYRSFESESEAQDWFNDKRSELRVNSHPVDYEVYTDGSYLSGQYSWAYAFVKNDEVIYEDSSSGTSPEAAVMRNVAGEIAAVIYAVKRAADLGVTIRIFHDYAGIAFWVTGEWRAKNEFTQRYAKLMNEYRGVYVFEKVKAHTGNKFNEYVDKKAKAALGIT</sequence>
<keyword evidence="12" id="KW-1185">Reference proteome</keyword>
<evidence type="ECO:0000313" key="11">
    <source>
        <dbReference type="EMBL" id="AHF06979.1"/>
    </source>
</evidence>
<dbReference type="Pfam" id="PF01693">
    <property type="entry name" value="Cauli_VI"/>
    <property type="match status" value="1"/>
</dbReference>
<accession>W0ECP9</accession>
<evidence type="ECO:0000256" key="1">
    <source>
        <dbReference type="ARBA" id="ARBA00000077"/>
    </source>
</evidence>
<comment type="catalytic activity">
    <reaction evidence="1">
        <text>Endonucleolytic cleavage to 5'-phosphomonoester.</text>
        <dbReference type="EC" id="3.1.26.4"/>
    </reaction>
</comment>
<dbReference type="KEGG" id="dmt:DESME_07765"/>
<name>W0ECP9_9FIRM</name>
<evidence type="ECO:0000259" key="10">
    <source>
        <dbReference type="PROSITE" id="PS50879"/>
    </source>
</evidence>
<evidence type="ECO:0000256" key="3">
    <source>
        <dbReference type="ARBA" id="ARBA00005300"/>
    </source>
</evidence>
<reference evidence="11 12" key="1">
    <citation type="submission" date="2013-12" db="EMBL/GenBank/DDBJ databases">
        <authorList>
            <consortium name="DOE Joint Genome Institute"/>
            <person name="Smidt H."/>
            <person name="Huntemann M."/>
            <person name="Han J."/>
            <person name="Chen A."/>
            <person name="Kyrpides N."/>
            <person name="Mavromatis K."/>
            <person name="Markowitz V."/>
            <person name="Palaniappan K."/>
            <person name="Ivanova N."/>
            <person name="Schaumberg A."/>
            <person name="Pati A."/>
            <person name="Liolios K."/>
            <person name="Nordberg H.P."/>
            <person name="Cantor M.N."/>
            <person name="Hua S.X."/>
            <person name="Woyke T."/>
        </authorList>
    </citation>
    <scope>NUCLEOTIDE SEQUENCE [LARGE SCALE GENOMIC DNA]</scope>
    <source>
        <strain evidence="12">DSM 15288</strain>
    </source>
</reference>
<dbReference type="CDD" id="cd09277">
    <property type="entry name" value="RNase_HI_bacteria_like"/>
    <property type="match status" value="1"/>
</dbReference>
<gene>
    <name evidence="11" type="ORF">DESME_07765</name>
</gene>
<dbReference type="InterPro" id="IPR012337">
    <property type="entry name" value="RNaseH-like_sf"/>
</dbReference>
<keyword evidence="9" id="KW-0460">Magnesium</keyword>
<dbReference type="RefSeq" id="WP_006718993.1">
    <property type="nucleotide sequence ID" value="NZ_CP007032.1"/>
</dbReference>
<evidence type="ECO:0000313" key="12">
    <source>
        <dbReference type="Proteomes" id="UP000010847"/>
    </source>
</evidence>
<dbReference type="EC" id="3.1.26.4" evidence="4"/>
<evidence type="ECO:0000256" key="9">
    <source>
        <dbReference type="ARBA" id="ARBA00022842"/>
    </source>
</evidence>
<dbReference type="SUPFAM" id="SSF55658">
    <property type="entry name" value="L9 N-domain-like"/>
    <property type="match status" value="1"/>
</dbReference>
<evidence type="ECO:0000256" key="4">
    <source>
        <dbReference type="ARBA" id="ARBA00012180"/>
    </source>
</evidence>
<dbReference type="InterPro" id="IPR011320">
    <property type="entry name" value="RNase_H1_N"/>
</dbReference>
<dbReference type="eggNOG" id="COG0328">
    <property type="taxonomic scope" value="Bacteria"/>
</dbReference>
<dbReference type="OrthoDB" id="9811552at2"/>
<feature type="domain" description="RNase H type-1" evidence="10">
    <location>
        <begin position="63"/>
        <end position="196"/>
    </location>
</feature>
<keyword evidence="8" id="KW-0378">Hydrolase</keyword>
<dbReference type="Pfam" id="PF00075">
    <property type="entry name" value="RNase_H"/>
    <property type="match status" value="1"/>
</dbReference>
<dbReference type="EMBL" id="CP007032">
    <property type="protein sequence ID" value="AHF06979.1"/>
    <property type="molecule type" value="Genomic_DNA"/>
</dbReference>
<keyword evidence="6" id="KW-0479">Metal-binding</keyword>
<evidence type="ECO:0000256" key="5">
    <source>
        <dbReference type="ARBA" id="ARBA00022722"/>
    </source>
</evidence>
<dbReference type="InterPro" id="IPR036397">
    <property type="entry name" value="RNaseH_sf"/>
</dbReference>
<dbReference type="SUPFAM" id="SSF53098">
    <property type="entry name" value="Ribonuclease H-like"/>
    <property type="match status" value="1"/>
</dbReference>
<protein>
    <recommendedName>
        <fullName evidence="4">ribonuclease H</fullName>
        <ecNumber evidence="4">3.1.26.4</ecNumber>
    </recommendedName>
</protein>
<evidence type="ECO:0000256" key="2">
    <source>
        <dbReference type="ARBA" id="ARBA00001946"/>
    </source>
</evidence>
<keyword evidence="5" id="KW-0540">Nuclease</keyword>
<dbReference type="PROSITE" id="PS50879">
    <property type="entry name" value="RNASE_H_1"/>
    <property type="match status" value="1"/>
</dbReference>
<keyword evidence="7" id="KW-0255">Endonuclease</keyword>
<proteinExistence type="inferred from homology"/>
<keyword evidence="11" id="KW-0238">DNA-binding</keyword>
<evidence type="ECO:0000256" key="7">
    <source>
        <dbReference type="ARBA" id="ARBA00022759"/>
    </source>
</evidence>
<dbReference type="eggNOG" id="COG3341">
    <property type="taxonomic scope" value="Bacteria"/>
</dbReference>
<dbReference type="PANTHER" id="PTHR10642:SF26">
    <property type="entry name" value="RIBONUCLEASE H1"/>
    <property type="match status" value="1"/>
</dbReference>
<dbReference type="Gene3D" id="3.40.970.10">
    <property type="entry name" value="Ribonuclease H1, N-terminal domain"/>
    <property type="match status" value="1"/>
</dbReference>